<feature type="transmembrane region" description="Helical" evidence="6">
    <location>
        <begin position="12"/>
        <end position="31"/>
    </location>
</feature>
<feature type="transmembrane region" description="Helical" evidence="6">
    <location>
        <begin position="317"/>
        <end position="335"/>
    </location>
</feature>
<dbReference type="GO" id="GO:0016020">
    <property type="term" value="C:membrane"/>
    <property type="evidence" value="ECO:0007669"/>
    <property type="project" value="UniProtKB-SubCell"/>
</dbReference>
<keyword evidence="4 6" id="KW-1133">Transmembrane helix</keyword>
<evidence type="ECO:0000259" key="7">
    <source>
        <dbReference type="Pfam" id="PF05140"/>
    </source>
</evidence>
<dbReference type="RefSeq" id="WP_078664753.1">
    <property type="nucleotide sequence ID" value="NZ_FUXM01000004.1"/>
</dbReference>
<feature type="transmembrane region" description="Helical" evidence="6">
    <location>
        <begin position="43"/>
        <end position="62"/>
    </location>
</feature>
<dbReference type="Proteomes" id="UP000189933">
    <property type="component" value="Unassembled WGS sequence"/>
</dbReference>
<evidence type="ECO:0000256" key="2">
    <source>
        <dbReference type="ARBA" id="ARBA00022692"/>
    </source>
</evidence>
<keyword evidence="2 6" id="KW-0812">Transmembrane</keyword>
<proteinExistence type="predicted"/>
<protein>
    <submittedName>
        <fullName evidence="8">Cytochrome c biogenesis protein ResB</fullName>
    </submittedName>
</protein>
<accession>A0A1T4MLQ5</accession>
<dbReference type="OrthoDB" id="9770923at2"/>
<evidence type="ECO:0000256" key="1">
    <source>
        <dbReference type="ARBA" id="ARBA00004141"/>
    </source>
</evidence>
<comment type="subcellular location">
    <subcellularLocation>
        <location evidence="1">Membrane</location>
        <topology evidence="1">Multi-pass membrane protein</topology>
    </subcellularLocation>
</comment>
<keyword evidence="3" id="KW-0201">Cytochrome c-type biogenesis</keyword>
<evidence type="ECO:0000256" key="4">
    <source>
        <dbReference type="ARBA" id="ARBA00022989"/>
    </source>
</evidence>
<dbReference type="InterPro" id="IPR007816">
    <property type="entry name" value="ResB-like_domain"/>
</dbReference>
<evidence type="ECO:0000256" key="5">
    <source>
        <dbReference type="ARBA" id="ARBA00023136"/>
    </source>
</evidence>
<keyword evidence="5 6" id="KW-0472">Membrane</keyword>
<sequence>MDKLKKLLLSRRLALFLLAYSAGYLIFYQVMPEMVPVPGTLWYWGPNLLLLLSTTVCTWERWRNERVNGKPRGAAWIKRTFDNLDRHSLDSLLQRKGLEGKKLPGNAGWYWQSGTRGWWGSLVFHGALVLLVCGAILSAALDVKSELLLTEGQTGELLTGTGIEVSLDWLRPIREQGVLTQYQMALSYRKGAVWSGLTGAVNQPLTIEGYQLTLQRVGLAPYLEIYDRDGRLQVQAYVNLVVPDPSTVDAIILPDGEKIGIQMKVDEKNAQIILNWQGERIELSTGQTWKGAKGVVHFGDWRRWGYFRITKEPGLPLIYSGFLLATMGLVLRFRYPQVMVVLRKKEGEDELWIAHKYSGHSLLQEISELGNGGK</sequence>
<gene>
    <name evidence="8" type="ORF">SAMN02745885_00647</name>
</gene>
<feature type="transmembrane region" description="Helical" evidence="6">
    <location>
        <begin position="122"/>
        <end position="141"/>
    </location>
</feature>
<organism evidence="8 9">
    <name type="scientific">Carboxydocella sporoproducens DSM 16521</name>
    <dbReference type="NCBI Taxonomy" id="1121270"/>
    <lineage>
        <taxon>Bacteria</taxon>
        <taxon>Bacillati</taxon>
        <taxon>Bacillota</taxon>
        <taxon>Clostridia</taxon>
        <taxon>Eubacteriales</taxon>
        <taxon>Clostridiales Family XVI. Incertae Sedis</taxon>
        <taxon>Carboxydocella</taxon>
    </lineage>
</organism>
<keyword evidence="9" id="KW-1185">Reference proteome</keyword>
<evidence type="ECO:0000256" key="3">
    <source>
        <dbReference type="ARBA" id="ARBA00022748"/>
    </source>
</evidence>
<evidence type="ECO:0000313" key="9">
    <source>
        <dbReference type="Proteomes" id="UP000189933"/>
    </source>
</evidence>
<evidence type="ECO:0000313" key="8">
    <source>
        <dbReference type="EMBL" id="SJZ67777.1"/>
    </source>
</evidence>
<dbReference type="AlphaFoldDB" id="A0A1T4MLQ5"/>
<dbReference type="PANTHER" id="PTHR31566">
    <property type="entry name" value="CYTOCHROME C BIOGENESIS PROTEIN CCS1, CHLOROPLASTIC"/>
    <property type="match status" value="1"/>
</dbReference>
<dbReference type="EMBL" id="FUXM01000004">
    <property type="protein sequence ID" value="SJZ67777.1"/>
    <property type="molecule type" value="Genomic_DNA"/>
</dbReference>
<evidence type="ECO:0000256" key="6">
    <source>
        <dbReference type="SAM" id="Phobius"/>
    </source>
</evidence>
<name>A0A1T4MLQ5_9FIRM</name>
<feature type="domain" description="ResB-like" evidence="7">
    <location>
        <begin position="42"/>
        <end position="217"/>
    </location>
</feature>
<dbReference type="GO" id="GO:0017004">
    <property type="term" value="P:cytochrome complex assembly"/>
    <property type="evidence" value="ECO:0007669"/>
    <property type="project" value="UniProtKB-KW"/>
</dbReference>
<reference evidence="9" key="1">
    <citation type="submission" date="2017-02" db="EMBL/GenBank/DDBJ databases">
        <authorList>
            <person name="Varghese N."/>
            <person name="Submissions S."/>
        </authorList>
    </citation>
    <scope>NUCLEOTIDE SEQUENCE [LARGE SCALE GENOMIC DNA]</scope>
    <source>
        <strain evidence="9">DSM 16521</strain>
    </source>
</reference>
<dbReference type="Pfam" id="PF05140">
    <property type="entry name" value="ResB"/>
    <property type="match status" value="1"/>
</dbReference>
<dbReference type="InterPro" id="IPR023494">
    <property type="entry name" value="Cyt_c_bgen_Ccs1/CcsB/ResB"/>
</dbReference>
<dbReference type="PANTHER" id="PTHR31566:SF0">
    <property type="entry name" value="CYTOCHROME C BIOGENESIS PROTEIN CCS1, CHLOROPLASTIC"/>
    <property type="match status" value="1"/>
</dbReference>